<name>A0A9R0F0Y9_SPOFR</name>
<feature type="chain" id="PRO_5040186699" evidence="1">
    <location>
        <begin position="32"/>
        <end position="294"/>
    </location>
</feature>
<dbReference type="OrthoDB" id="10065302at2759"/>
<evidence type="ECO:0000313" key="2">
    <source>
        <dbReference type="Proteomes" id="UP000829999"/>
    </source>
</evidence>
<keyword evidence="2" id="KW-1185">Reference proteome</keyword>
<feature type="signal peptide" evidence="1">
    <location>
        <begin position="1"/>
        <end position="31"/>
    </location>
</feature>
<dbReference type="Proteomes" id="UP000829999">
    <property type="component" value="Chromosome 18"/>
</dbReference>
<sequence>MWYFYGFVDKMKMKWCVLVLLGLVGGGVSLSENCRGEKPRLRDCDNVCDKDGNCKIRAALLLPKNTTYDACLSVVGAVLDLAMNDSVIKNAFPPWLSVEWMKYDVTDCDAAYAVISAIDAYNDCAHVFFGPSCDFALASVARIAKFLGGTGTPLVTTGGFTFDFVKPKQTCQDEFYMLVRAGPLGFEDLAYFIIKLMDVFQWKQLLLINEPEAQVHVAGKSTCHLMMKTFANFLKKEDILYTPWDTTSDAGLNYTENLKFYLGYKYTNSDGVEQRCCTILKLIELTWEIVAVSY</sequence>
<dbReference type="PANTHER" id="PTHR44755:SF11">
    <property type="entry name" value="ATRIAL NATRIURETIC PEPTIDE RECEPTOR 3 ISOFORM X1"/>
    <property type="match status" value="1"/>
</dbReference>
<dbReference type="AlphaFoldDB" id="A0A9R0F0Y9"/>
<evidence type="ECO:0000256" key="1">
    <source>
        <dbReference type="SAM" id="SignalP"/>
    </source>
</evidence>
<dbReference type="InterPro" id="IPR052612">
    <property type="entry name" value="ANP_Clearance_Receptor"/>
</dbReference>
<organism evidence="2 3">
    <name type="scientific">Spodoptera frugiperda</name>
    <name type="common">Fall armyworm</name>
    <dbReference type="NCBI Taxonomy" id="7108"/>
    <lineage>
        <taxon>Eukaryota</taxon>
        <taxon>Metazoa</taxon>
        <taxon>Ecdysozoa</taxon>
        <taxon>Arthropoda</taxon>
        <taxon>Hexapoda</taxon>
        <taxon>Insecta</taxon>
        <taxon>Pterygota</taxon>
        <taxon>Neoptera</taxon>
        <taxon>Endopterygota</taxon>
        <taxon>Lepidoptera</taxon>
        <taxon>Glossata</taxon>
        <taxon>Ditrysia</taxon>
        <taxon>Noctuoidea</taxon>
        <taxon>Noctuidae</taxon>
        <taxon>Amphipyrinae</taxon>
        <taxon>Spodoptera</taxon>
    </lineage>
</organism>
<reference evidence="3" key="1">
    <citation type="submission" date="2025-08" db="UniProtKB">
        <authorList>
            <consortium name="RefSeq"/>
        </authorList>
    </citation>
    <scope>IDENTIFICATION</scope>
    <source>
        <tissue evidence="3">Whole larval tissue</tissue>
    </source>
</reference>
<gene>
    <name evidence="3" type="primary">LOC126911719</name>
</gene>
<dbReference type="InterPro" id="IPR028082">
    <property type="entry name" value="Peripla_BP_I"/>
</dbReference>
<dbReference type="Gene3D" id="3.40.50.2300">
    <property type="match status" value="1"/>
</dbReference>
<dbReference type="PANTHER" id="PTHR44755">
    <property type="entry name" value="NATRIURETIC PEPTIDE RECEPTOR 3-RELATED"/>
    <property type="match status" value="1"/>
</dbReference>
<dbReference type="GO" id="GO:0038023">
    <property type="term" value="F:signaling receptor activity"/>
    <property type="evidence" value="ECO:0007669"/>
    <property type="project" value="TreeGrafter"/>
</dbReference>
<dbReference type="GO" id="GO:0007165">
    <property type="term" value="P:signal transduction"/>
    <property type="evidence" value="ECO:0007669"/>
    <property type="project" value="TreeGrafter"/>
</dbReference>
<protein>
    <submittedName>
        <fullName evidence="3">Uncharacterized protein LOC126911719</fullName>
    </submittedName>
</protein>
<proteinExistence type="predicted"/>
<keyword evidence="1" id="KW-0732">Signal</keyword>
<accession>A0A9R0F0Y9</accession>
<dbReference type="GO" id="GO:0017046">
    <property type="term" value="F:peptide hormone binding"/>
    <property type="evidence" value="ECO:0007669"/>
    <property type="project" value="TreeGrafter"/>
</dbReference>
<evidence type="ECO:0000313" key="3">
    <source>
        <dbReference type="RefSeq" id="XP_050556333.1"/>
    </source>
</evidence>
<dbReference type="GeneID" id="126911719"/>
<dbReference type="SUPFAM" id="SSF53822">
    <property type="entry name" value="Periplasmic binding protein-like I"/>
    <property type="match status" value="1"/>
</dbReference>
<dbReference type="RefSeq" id="XP_050556333.1">
    <property type="nucleotide sequence ID" value="XM_050700376.1"/>
</dbReference>